<keyword evidence="8" id="KW-1185">Reference proteome</keyword>
<comment type="caution">
    <text evidence="7">The sequence shown here is derived from an EMBL/GenBank/DDBJ whole genome shotgun (WGS) entry which is preliminary data.</text>
</comment>
<accession>A0A2K1Q293</accession>
<name>A0A2K1Q293_9GAMM</name>
<gene>
    <name evidence="7" type="ORF">Lysil_0794</name>
</gene>
<evidence type="ECO:0000256" key="3">
    <source>
        <dbReference type="ARBA" id="ARBA00022741"/>
    </source>
</evidence>
<dbReference type="EMBL" id="NPZB01000001">
    <property type="protein sequence ID" value="PNS09165.1"/>
    <property type="molecule type" value="Genomic_DNA"/>
</dbReference>
<dbReference type="InterPro" id="IPR005494">
    <property type="entry name" value="GSPS_pre-ATP-grasp-like_dom"/>
</dbReference>
<dbReference type="InterPro" id="IPR016185">
    <property type="entry name" value="PreATP-grasp_dom_sf"/>
</dbReference>
<evidence type="ECO:0000256" key="2">
    <source>
        <dbReference type="ARBA" id="ARBA00022723"/>
    </source>
</evidence>
<evidence type="ECO:0000256" key="4">
    <source>
        <dbReference type="ARBA" id="ARBA00022840"/>
    </source>
</evidence>
<keyword evidence="1" id="KW-0436">Ligase</keyword>
<dbReference type="RefSeq" id="WP_103074247.1">
    <property type="nucleotide sequence ID" value="NZ_NPZB01000001.1"/>
</dbReference>
<dbReference type="SUPFAM" id="SSF52440">
    <property type="entry name" value="PreATP-grasp domain"/>
    <property type="match status" value="1"/>
</dbReference>
<dbReference type="GO" id="GO:0016874">
    <property type="term" value="F:ligase activity"/>
    <property type="evidence" value="ECO:0007669"/>
    <property type="project" value="UniProtKB-KW"/>
</dbReference>
<organism evidence="7 8">
    <name type="scientific">Solilutibacter silvestris</name>
    <dbReference type="NCBI Taxonomy" id="1645665"/>
    <lineage>
        <taxon>Bacteria</taxon>
        <taxon>Pseudomonadati</taxon>
        <taxon>Pseudomonadota</taxon>
        <taxon>Gammaproteobacteria</taxon>
        <taxon>Lysobacterales</taxon>
        <taxon>Lysobacteraceae</taxon>
        <taxon>Solilutibacter</taxon>
    </lineage>
</organism>
<keyword evidence="2" id="KW-0479">Metal-binding</keyword>
<evidence type="ECO:0000313" key="8">
    <source>
        <dbReference type="Proteomes" id="UP000236220"/>
    </source>
</evidence>
<proteinExistence type="predicted"/>
<dbReference type="SUPFAM" id="SSF56059">
    <property type="entry name" value="Glutathione synthetase ATP-binding domain-like"/>
    <property type="match status" value="1"/>
</dbReference>
<protein>
    <submittedName>
        <fullName evidence="7">Glutathionylspermidine synthase</fullName>
    </submittedName>
</protein>
<evidence type="ECO:0000259" key="6">
    <source>
        <dbReference type="Pfam" id="PF03738"/>
    </source>
</evidence>
<dbReference type="GO" id="GO:0046872">
    <property type="term" value="F:metal ion binding"/>
    <property type="evidence" value="ECO:0007669"/>
    <property type="project" value="UniProtKB-KW"/>
</dbReference>
<dbReference type="Gene3D" id="3.30.1490.330">
    <property type="match status" value="1"/>
</dbReference>
<evidence type="ECO:0000256" key="1">
    <source>
        <dbReference type="ARBA" id="ARBA00022598"/>
    </source>
</evidence>
<keyword evidence="5" id="KW-0460">Magnesium</keyword>
<evidence type="ECO:0000313" key="7">
    <source>
        <dbReference type="EMBL" id="PNS09165.1"/>
    </source>
</evidence>
<dbReference type="Pfam" id="PF03738">
    <property type="entry name" value="GSP_synth"/>
    <property type="match status" value="1"/>
</dbReference>
<dbReference type="OrthoDB" id="9765517at2"/>
<evidence type="ECO:0000256" key="5">
    <source>
        <dbReference type="ARBA" id="ARBA00022842"/>
    </source>
</evidence>
<sequence length="388" mass="43339">MQRLRIDERADWREQAEAQGFDFHTIDGEPYWDESACYTFTLDEIERDIEAPTQELHEMAMALVGDVANSGELMAKLGIAPGFWDTVAQSWRRRDPHLYGRMDLAYDGNGAAKLYELNYDTPTSLFEAGFFQWNWLEDQVRDGRLPNGADQYNRIQEALQERFAALLAEGKVASCIHFAATQSSREDQTTIAYLQECAHQSGIETIGLAIEDIGISADGWFTDLDDRVIRTLFKLYPLEDMFRDAFGPKLAANTMQLIEPPWKSVLSNKGILALLWERHPGHPNLLETRFAERGQTPATGWALKPIHSREGANITLALDGGTTIGTSGPYDTSLAVLQRVQPLPTFDGRYPVIGSWVVGDEAVGMGIREDASLITTDSARFLPHAILG</sequence>
<dbReference type="AlphaFoldDB" id="A0A2K1Q293"/>
<dbReference type="GO" id="GO:0005524">
    <property type="term" value="F:ATP binding"/>
    <property type="evidence" value="ECO:0007669"/>
    <property type="project" value="UniProtKB-KW"/>
</dbReference>
<keyword evidence="3" id="KW-0547">Nucleotide-binding</keyword>
<reference evidence="7 8" key="1">
    <citation type="submission" date="2017-08" db="EMBL/GenBank/DDBJ databases">
        <title>Lysobacter sylvestris genome.</title>
        <authorList>
            <person name="Zhang D.-C."/>
            <person name="Albuquerque L."/>
            <person name="Franca L."/>
            <person name="Froufe H.J.C."/>
            <person name="Barroso C."/>
            <person name="Egas C."/>
            <person name="Da Costa M."/>
            <person name="Margesin R."/>
        </authorList>
    </citation>
    <scope>NUCLEOTIDE SEQUENCE [LARGE SCALE GENOMIC DNA]</scope>
    <source>
        <strain evidence="7 8">AM20-91</strain>
    </source>
</reference>
<dbReference type="Proteomes" id="UP000236220">
    <property type="component" value="Unassembled WGS sequence"/>
</dbReference>
<keyword evidence="4" id="KW-0067">ATP-binding</keyword>
<feature type="domain" description="Glutathionylspermidine synthase pre-ATP-grasp-like" evidence="6">
    <location>
        <begin position="12"/>
        <end position="386"/>
    </location>
</feature>